<organism evidence="3 4">
    <name type="scientific">Purpureocillium lavendulum</name>
    <dbReference type="NCBI Taxonomy" id="1247861"/>
    <lineage>
        <taxon>Eukaryota</taxon>
        <taxon>Fungi</taxon>
        <taxon>Dikarya</taxon>
        <taxon>Ascomycota</taxon>
        <taxon>Pezizomycotina</taxon>
        <taxon>Sordariomycetes</taxon>
        <taxon>Hypocreomycetidae</taxon>
        <taxon>Hypocreales</taxon>
        <taxon>Ophiocordycipitaceae</taxon>
        <taxon>Purpureocillium</taxon>
    </lineage>
</organism>
<feature type="region of interest" description="Disordered" evidence="1">
    <location>
        <begin position="288"/>
        <end position="338"/>
    </location>
</feature>
<feature type="compositionally biased region" description="Basic and acidic residues" evidence="1">
    <location>
        <begin position="303"/>
        <end position="312"/>
    </location>
</feature>
<dbReference type="PROSITE" id="PS50006">
    <property type="entry name" value="FHA_DOMAIN"/>
    <property type="match status" value="1"/>
</dbReference>
<dbReference type="PANTHER" id="PTHR15715:SF37">
    <property type="entry name" value="LD47843P"/>
    <property type="match status" value="1"/>
</dbReference>
<evidence type="ECO:0000256" key="1">
    <source>
        <dbReference type="SAM" id="MobiDB-lite"/>
    </source>
</evidence>
<dbReference type="Gene3D" id="2.60.200.20">
    <property type="match status" value="1"/>
</dbReference>
<dbReference type="PANTHER" id="PTHR15715">
    <property type="entry name" value="CENTROSOMAL PROTEIN OF 170 KDA"/>
    <property type="match status" value="1"/>
</dbReference>
<feature type="compositionally biased region" description="Basic and acidic residues" evidence="1">
    <location>
        <begin position="216"/>
        <end position="230"/>
    </location>
</feature>
<feature type="region of interest" description="Disordered" evidence="1">
    <location>
        <begin position="216"/>
        <end position="273"/>
    </location>
</feature>
<evidence type="ECO:0000313" key="3">
    <source>
        <dbReference type="EMBL" id="KAJ6440490.1"/>
    </source>
</evidence>
<dbReference type="AlphaFoldDB" id="A0AB34FQP6"/>
<sequence>MATPQYDDEVQIVLASCGPASPFPFKDRRLFLTKENPTVSIGRTSKRDSALQEAQNNAWIDSAVMSRHHAKLEFDVANKRVLITDIGSLHGTFVNGCLLTPHTPKPLAQNDVLKFGIAVERRVQSFPPCTMRVSVKYGTETRPEGKPAVFRVPDDSDYEEDISDDDDPSILNSAAIMLANGFRPVVASEASRGEVIDLTEAHAVDLENDAVFEDGHDDVAPVIPHDKPTHGGDVLGSDQSSPWQSNEGSPPPESHETDVDPSDESHGSESMAEFPDEPILEFDTTSDVGLSHDLHSSGPEESLGSHESHDCGCDATSGEPSVRSPEHLPPASSFKGMSSQELEAELDADAYELMYHPSPDTLRMAYVALPPLGQHLPAPDHVHLPSITRNVGEATVQAGERSFTTQPPEPIKFVTPTQFNRVRLYPKVLHEPVAQPGQTWMSGDIEPCPSPPDPDSLPAFPVASVKVCDETPNSALLASGAKFLTTPPIDDETKPATVSQLDDTSAYLFEQSKKAAETVEASSRRTHVAINDLLEAKGESLKDTAKDQLGRKRKVAELSTSTPEEEQRVTSVPKQPHRTDTDRPVKRIRKAAEVFGYVALGGVAVVSALIATAPNL</sequence>
<evidence type="ECO:0000313" key="4">
    <source>
        <dbReference type="Proteomes" id="UP001163105"/>
    </source>
</evidence>
<dbReference type="Pfam" id="PF00498">
    <property type="entry name" value="FHA"/>
    <property type="match status" value="1"/>
</dbReference>
<dbReference type="InterPro" id="IPR008984">
    <property type="entry name" value="SMAD_FHA_dom_sf"/>
</dbReference>
<dbReference type="InterPro" id="IPR000253">
    <property type="entry name" value="FHA_dom"/>
</dbReference>
<comment type="caution">
    <text evidence="3">The sequence shown here is derived from an EMBL/GenBank/DDBJ whole genome shotgun (WGS) entry which is preliminary data.</text>
</comment>
<evidence type="ECO:0000259" key="2">
    <source>
        <dbReference type="PROSITE" id="PS50006"/>
    </source>
</evidence>
<feature type="compositionally biased region" description="Basic and acidic residues" evidence="1">
    <location>
        <begin position="253"/>
        <end position="267"/>
    </location>
</feature>
<feature type="compositionally biased region" description="Polar residues" evidence="1">
    <location>
        <begin position="237"/>
        <end position="248"/>
    </location>
</feature>
<dbReference type="GO" id="GO:0005737">
    <property type="term" value="C:cytoplasm"/>
    <property type="evidence" value="ECO:0007669"/>
    <property type="project" value="TreeGrafter"/>
</dbReference>
<feature type="compositionally biased region" description="Acidic residues" evidence="1">
    <location>
        <begin position="155"/>
        <end position="166"/>
    </location>
</feature>
<feature type="domain" description="FHA" evidence="2">
    <location>
        <begin position="39"/>
        <end position="99"/>
    </location>
</feature>
<name>A0AB34FQP6_9HYPO</name>
<dbReference type="SMART" id="SM00240">
    <property type="entry name" value="FHA"/>
    <property type="match status" value="1"/>
</dbReference>
<feature type="region of interest" description="Disordered" evidence="1">
    <location>
        <begin position="547"/>
        <end position="583"/>
    </location>
</feature>
<dbReference type="Proteomes" id="UP001163105">
    <property type="component" value="Unassembled WGS sequence"/>
</dbReference>
<protein>
    <submittedName>
        <fullName evidence="3">FHA domain-containing protein</fullName>
    </submittedName>
</protein>
<proteinExistence type="predicted"/>
<reference evidence="3" key="1">
    <citation type="submission" date="2023-01" db="EMBL/GenBank/DDBJ databases">
        <title>The growth and conidiation of Purpureocillium lavendulum are regulated by nitrogen source and histone H3K14 acetylation.</title>
        <authorList>
            <person name="Tang P."/>
            <person name="Han J."/>
            <person name="Zhang C."/>
            <person name="Tang P."/>
            <person name="Qi F."/>
            <person name="Zhang K."/>
            <person name="Liang L."/>
        </authorList>
    </citation>
    <scope>NUCLEOTIDE SEQUENCE</scope>
    <source>
        <strain evidence="3">YMF1.00683</strain>
    </source>
</reference>
<keyword evidence="4" id="KW-1185">Reference proteome</keyword>
<accession>A0AB34FQP6</accession>
<dbReference type="SUPFAM" id="SSF49879">
    <property type="entry name" value="SMAD/FHA domain"/>
    <property type="match status" value="1"/>
</dbReference>
<dbReference type="EMBL" id="JAQHRD010000005">
    <property type="protein sequence ID" value="KAJ6440490.1"/>
    <property type="molecule type" value="Genomic_DNA"/>
</dbReference>
<feature type="region of interest" description="Disordered" evidence="1">
    <location>
        <begin position="142"/>
        <end position="166"/>
    </location>
</feature>
<gene>
    <name evidence="3" type="ORF">O9K51_06280</name>
</gene>
<dbReference type="InterPro" id="IPR051176">
    <property type="entry name" value="Cent_Immune-Sig_Mod"/>
</dbReference>